<dbReference type="PROSITE" id="PS50967">
    <property type="entry name" value="HRDC"/>
    <property type="match status" value="1"/>
</dbReference>
<feature type="compositionally biased region" description="Polar residues" evidence="3">
    <location>
        <begin position="439"/>
        <end position="448"/>
    </location>
</feature>
<protein>
    <recommendedName>
        <fullName evidence="4">HRDC domain-containing protein</fullName>
    </recommendedName>
</protein>
<evidence type="ECO:0000256" key="3">
    <source>
        <dbReference type="SAM" id="MobiDB-lite"/>
    </source>
</evidence>
<dbReference type="InterPro" id="IPR045092">
    <property type="entry name" value="Rrp6-like"/>
</dbReference>
<comment type="caution">
    <text evidence="5">The sequence shown here is derived from an EMBL/GenBank/DDBJ whole genome shotgun (WGS) entry which is preliminary data.</text>
</comment>
<dbReference type="Pfam" id="PF00570">
    <property type="entry name" value="HRDC"/>
    <property type="match status" value="1"/>
</dbReference>
<dbReference type="SUPFAM" id="SSF53098">
    <property type="entry name" value="Ribonuclease H-like"/>
    <property type="match status" value="1"/>
</dbReference>
<dbReference type="Proteomes" id="UP001159427">
    <property type="component" value="Unassembled WGS sequence"/>
</dbReference>
<feature type="compositionally biased region" description="Basic residues" evidence="3">
    <location>
        <begin position="471"/>
        <end position="481"/>
    </location>
</feature>
<dbReference type="Gene3D" id="3.30.420.10">
    <property type="entry name" value="Ribonuclease H-like superfamily/Ribonuclease H"/>
    <property type="match status" value="1"/>
</dbReference>
<dbReference type="InterPro" id="IPR012337">
    <property type="entry name" value="RNaseH-like_sf"/>
</dbReference>
<organism evidence="5 6">
    <name type="scientific">Porites evermanni</name>
    <dbReference type="NCBI Taxonomy" id="104178"/>
    <lineage>
        <taxon>Eukaryota</taxon>
        <taxon>Metazoa</taxon>
        <taxon>Cnidaria</taxon>
        <taxon>Anthozoa</taxon>
        <taxon>Hexacorallia</taxon>
        <taxon>Scleractinia</taxon>
        <taxon>Fungiina</taxon>
        <taxon>Poritidae</taxon>
        <taxon>Porites</taxon>
    </lineage>
</organism>
<dbReference type="SUPFAM" id="SSF47819">
    <property type="entry name" value="HRDC-like"/>
    <property type="match status" value="1"/>
</dbReference>
<evidence type="ECO:0000313" key="5">
    <source>
        <dbReference type="EMBL" id="CAH3025861.1"/>
    </source>
</evidence>
<gene>
    <name evidence="5" type="ORF">PEVE_00027383</name>
</gene>
<dbReference type="InterPro" id="IPR044876">
    <property type="entry name" value="HRDC_dom_sf"/>
</dbReference>
<keyword evidence="6" id="KW-1185">Reference proteome</keyword>
<dbReference type="Gene3D" id="1.10.150.80">
    <property type="entry name" value="HRDC domain"/>
    <property type="match status" value="1"/>
</dbReference>
<dbReference type="PANTHER" id="PTHR12124">
    <property type="entry name" value="POLYMYOSITIS/SCLERODERMA AUTOANTIGEN-RELATED"/>
    <property type="match status" value="1"/>
</dbReference>
<dbReference type="InterPro" id="IPR002562">
    <property type="entry name" value="3'-5'_exonuclease_dom"/>
</dbReference>
<reference evidence="5 6" key="1">
    <citation type="submission" date="2022-05" db="EMBL/GenBank/DDBJ databases">
        <authorList>
            <consortium name="Genoscope - CEA"/>
            <person name="William W."/>
        </authorList>
    </citation>
    <scope>NUCLEOTIDE SEQUENCE [LARGE SCALE GENOMIC DNA]</scope>
</reference>
<keyword evidence="2" id="KW-0539">Nucleus</keyword>
<feature type="compositionally biased region" description="Polar residues" evidence="3">
    <location>
        <begin position="482"/>
        <end position="503"/>
    </location>
</feature>
<dbReference type="InterPro" id="IPR036397">
    <property type="entry name" value="RNaseH_sf"/>
</dbReference>
<dbReference type="Pfam" id="PF01612">
    <property type="entry name" value="DNA_pol_A_exo1"/>
    <property type="match status" value="1"/>
</dbReference>
<feature type="region of interest" description="Disordered" evidence="3">
    <location>
        <begin position="365"/>
        <end position="503"/>
    </location>
</feature>
<feature type="domain" description="HRDC" evidence="4">
    <location>
        <begin position="134"/>
        <end position="214"/>
    </location>
</feature>
<proteinExistence type="predicted"/>
<dbReference type="PANTHER" id="PTHR12124:SF47">
    <property type="entry name" value="EXOSOME COMPONENT 10"/>
    <property type="match status" value="1"/>
</dbReference>
<dbReference type="EMBL" id="CALNXI010000376">
    <property type="protein sequence ID" value="CAH3025861.1"/>
    <property type="molecule type" value="Genomic_DNA"/>
</dbReference>
<comment type="subcellular location">
    <subcellularLocation>
        <location evidence="1">Nucleus</location>
    </subcellularLocation>
</comment>
<evidence type="ECO:0000256" key="2">
    <source>
        <dbReference type="ARBA" id="ARBA00023242"/>
    </source>
</evidence>
<feature type="compositionally biased region" description="Polar residues" evidence="3">
    <location>
        <begin position="420"/>
        <end position="430"/>
    </location>
</feature>
<evidence type="ECO:0000256" key="1">
    <source>
        <dbReference type="ARBA" id="ARBA00004123"/>
    </source>
</evidence>
<feature type="compositionally biased region" description="Basic residues" evidence="3">
    <location>
        <begin position="392"/>
        <end position="407"/>
    </location>
</feature>
<sequence length="503" mass="57188">MDIGWLQRDFGIYVVNMFDTGQAARVLNYGKYSLAFLLKKFCDVTANKQYQLADWRIRPLPDEMVRYAREDTHYLLYIYDRLHDELLKSGNANNNLLQSVYSRSKQICLKRYEKPLFTSESYRRVLEKHKRTFNTEQLCTFRLLFAWRDNIAREEDESYGFVLPNHTMFQIAETMPREAQGVLACCNPVPTLVKQYVNEIHMLIMQAKELALTTNKNSSATAILTQVDGGSSSKQNGLLHPSVPQSPLIDANIKPTQTYFPGESTVVTSASPSSFAEVIASGPAVIRAKPAVSLFEFPEDEQLTDGQKKAEKIKASFENPFKKFLPTKSQSETTEGMAVTMVTEEPQGQQQVDMIHQQWREAVQTPMTAEPNVAEKRGLAGDTETEEDLTPLRKRTPGQSSAKRRKRESYEAGSSSSSSQNREVAENSTFVPFKYSEADYSTFSSGIEKQTKDKPIVFDPYRSSHNSKQSKGQRSKVHMKSGQRNLTFSSNKRGNQKQNWPRR</sequence>
<dbReference type="SMART" id="SM00341">
    <property type="entry name" value="HRDC"/>
    <property type="match status" value="1"/>
</dbReference>
<dbReference type="InterPro" id="IPR002121">
    <property type="entry name" value="HRDC_dom"/>
</dbReference>
<name>A0ABN8M8B7_9CNID</name>
<accession>A0ABN8M8B7</accession>
<dbReference type="InterPro" id="IPR010997">
    <property type="entry name" value="HRDC-like_sf"/>
</dbReference>
<evidence type="ECO:0000259" key="4">
    <source>
        <dbReference type="PROSITE" id="PS50967"/>
    </source>
</evidence>
<evidence type="ECO:0000313" key="6">
    <source>
        <dbReference type="Proteomes" id="UP001159427"/>
    </source>
</evidence>